<dbReference type="Pfam" id="PF25759">
    <property type="entry name" value="HP1_ORF34"/>
    <property type="match status" value="1"/>
</dbReference>
<dbReference type="RefSeq" id="WP_038246137.1">
    <property type="nucleotide sequence ID" value="NZ_CAWLZI010000130.1"/>
</dbReference>
<accession>A0A077PC12</accession>
<dbReference type="InterPro" id="IPR057869">
    <property type="entry name" value="HP1_YO34"/>
</dbReference>
<dbReference type="OrthoDB" id="6314079at2"/>
<proteinExistence type="predicted"/>
<evidence type="ECO:0008006" key="4">
    <source>
        <dbReference type="Google" id="ProtNLM"/>
    </source>
</evidence>
<dbReference type="HOGENOM" id="CLU_120897_1_0_6"/>
<name>A0A077PC12_XENBV</name>
<evidence type="ECO:0000313" key="2">
    <source>
        <dbReference type="EMBL" id="CDH18563.1"/>
    </source>
</evidence>
<gene>
    <name evidence="2" type="ORF">XBKQ1_1350008</name>
</gene>
<dbReference type="EMBL" id="CBSY010000041">
    <property type="protein sequence ID" value="CDH18563.1"/>
    <property type="molecule type" value="Genomic_DNA"/>
</dbReference>
<evidence type="ECO:0000313" key="3">
    <source>
        <dbReference type="Proteomes" id="UP000028500"/>
    </source>
</evidence>
<feature type="region of interest" description="Disordered" evidence="1">
    <location>
        <begin position="138"/>
        <end position="157"/>
    </location>
</feature>
<sequence length="184" mass="20093">MSQIITLALDGEAIPLKSLTVTPSMMFQDADQSGQSSSTAVAEQGIKPKELRITGIIPFTEQKTFARLFALAEAKENGNLKRYRVANLTAQAINFRIGTFTSTLDASKVDGKQAWQVTFTLREHLSVSEKRDARAVGTIQAKKQTRQGAGAAKEEPEQLSWFEREVLKPINDKIGAIGAADETP</sequence>
<keyword evidence="3" id="KW-1185">Reference proteome</keyword>
<comment type="caution">
    <text evidence="2">The sequence shown here is derived from an EMBL/GenBank/DDBJ whole genome shotgun (WGS) entry which is preliminary data.</text>
</comment>
<reference evidence="2" key="1">
    <citation type="submission" date="2013-07" db="EMBL/GenBank/DDBJ databases">
        <title>Sub-species coevolution in mutualistic symbiosis.</title>
        <authorList>
            <person name="Murfin K."/>
            <person name="Klassen J."/>
            <person name="Lee M."/>
            <person name="Forst S."/>
            <person name="Stock P."/>
            <person name="Goodrich-Blair H."/>
        </authorList>
    </citation>
    <scope>NUCLEOTIDE SEQUENCE [LARGE SCALE GENOMIC DNA]</scope>
    <source>
        <strain evidence="2">Kraussei Quebec</strain>
    </source>
</reference>
<organism evidence="2 3">
    <name type="scientific">Xenorhabdus bovienii str. kraussei Quebec</name>
    <dbReference type="NCBI Taxonomy" id="1398203"/>
    <lineage>
        <taxon>Bacteria</taxon>
        <taxon>Pseudomonadati</taxon>
        <taxon>Pseudomonadota</taxon>
        <taxon>Gammaproteobacteria</taxon>
        <taxon>Enterobacterales</taxon>
        <taxon>Morganellaceae</taxon>
        <taxon>Xenorhabdus</taxon>
    </lineage>
</organism>
<dbReference type="AlphaFoldDB" id="A0A077PC12"/>
<dbReference type="Proteomes" id="UP000028500">
    <property type="component" value="Unassembled WGS sequence"/>
</dbReference>
<protein>
    <recommendedName>
        <fullName evidence="4">Phage protein</fullName>
    </recommendedName>
</protein>
<evidence type="ECO:0000256" key="1">
    <source>
        <dbReference type="SAM" id="MobiDB-lite"/>
    </source>
</evidence>